<dbReference type="RefSeq" id="WP_008592724.1">
    <property type="nucleotide sequence ID" value="NZ_AMPQ01000045.1"/>
</dbReference>
<gene>
    <name evidence="2" type="ORF">AAV35_012580</name>
    <name evidence="3" type="ORF">MJ3_13759</name>
</gene>
<dbReference type="Proteomes" id="UP000011746">
    <property type="component" value="Unassembled WGS sequence"/>
</dbReference>
<reference evidence="2" key="3">
    <citation type="submission" date="2016-11" db="EMBL/GenBank/DDBJ databases">
        <title>Salimicrobium jeotgali MJ3, isolated from Myulchi jeot, a traditional Korean fermented seafood.</title>
        <authorList>
            <person name="Kim K.H."/>
            <person name="Jeon C.O."/>
            <person name="Jin H.M."/>
        </authorList>
    </citation>
    <scope>NUCLEOTIDE SEQUENCE</scope>
    <source>
        <strain evidence="2">MJ3</strain>
    </source>
</reference>
<name>K2FHB1_9BACI</name>
<reference evidence="5" key="2">
    <citation type="submission" date="2015-06" db="EMBL/GenBank/DDBJ databases">
        <title>Salimicrobium jeotgali MJ3, isolated from Myulchi jeot, a traditional Korean fermented seafood.</title>
        <authorList>
            <person name="Kim K.H."/>
            <person name="Jeon C.O."/>
            <person name="Jin H.M."/>
        </authorList>
    </citation>
    <scope>NUCLEOTIDE SEQUENCE [LARGE SCALE GENOMIC DNA]</scope>
    <source>
        <strain evidence="5">MJ3</strain>
    </source>
</reference>
<evidence type="ECO:0000313" key="5">
    <source>
        <dbReference type="Proteomes" id="UP000092654"/>
    </source>
</evidence>
<dbReference type="Proteomes" id="UP000092654">
    <property type="component" value="Chromosome"/>
</dbReference>
<dbReference type="EMBL" id="AMPQ01000045">
    <property type="protein sequence ID" value="EKE30511.1"/>
    <property type="molecule type" value="Genomic_DNA"/>
</dbReference>
<dbReference type="STRING" id="1230341.AAV35_012580"/>
<dbReference type="KEGG" id="sje:AAV35_012580"/>
<evidence type="ECO:0000313" key="4">
    <source>
        <dbReference type="Proteomes" id="UP000011746"/>
    </source>
</evidence>
<dbReference type="EMBL" id="CP011361">
    <property type="protein sequence ID" value="AKG05508.1"/>
    <property type="molecule type" value="Genomic_DNA"/>
</dbReference>
<protein>
    <submittedName>
        <fullName evidence="3">Uncharacterized protein</fullName>
    </submittedName>
</protein>
<sequence length="149" mass="17071">MKPDTGTPMALTSQMLMGLSFPALKSLKQQSGAPVYQIICETLKVENVMNKREINDSFNNSAMNNVNIQSDVLEKYELSEKNLIALKEDIDRYSQNEMEKEQNEEFYERFKDSLNKDNKQEAKKYLTWILKGVGEVASVMTIGTTLGFW</sequence>
<evidence type="ECO:0000313" key="2">
    <source>
        <dbReference type="EMBL" id="AKG05508.1"/>
    </source>
</evidence>
<evidence type="ECO:0000313" key="3">
    <source>
        <dbReference type="EMBL" id="EKE30511.1"/>
    </source>
</evidence>
<proteinExistence type="predicted"/>
<keyword evidence="4" id="KW-1185">Reference proteome</keyword>
<evidence type="ECO:0000256" key="1">
    <source>
        <dbReference type="SAM" id="Coils"/>
    </source>
</evidence>
<accession>K2FHB1</accession>
<organism evidence="3 4">
    <name type="scientific">Salimicrobium jeotgali</name>
    <dbReference type="NCBI Taxonomy" id="1230341"/>
    <lineage>
        <taxon>Bacteria</taxon>
        <taxon>Bacillati</taxon>
        <taxon>Bacillota</taxon>
        <taxon>Bacilli</taxon>
        <taxon>Bacillales</taxon>
        <taxon>Bacillaceae</taxon>
        <taxon>Salimicrobium</taxon>
    </lineage>
</organism>
<reference evidence="3 4" key="1">
    <citation type="journal article" date="2012" name="J. Bacteriol.">
        <title>Draft Genome Sequence of Salimicrobium sp. Strain MJ3, Isolated from Myulchi-Jeot, Korean Fermented Seafood.</title>
        <authorList>
            <person name="Lee S.H."/>
            <person name="Jung J.Y."/>
            <person name="Jeon C.O."/>
        </authorList>
    </citation>
    <scope>NUCLEOTIDE SEQUENCE [LARGE SCALE GENOMIC DNA]</scope>
    <source>
        <strain evidence="3 4">MJ3</strain>
    </source>
</reference>
<keyword evidence="1" id="KW-0175">Coiled coil</keyword>
<feature type="coiled-coil region" evidence="1">
    <location>
        <begin position="76"/>
        <end position="103"/>
    </location>
</feature>
<dbReference type="AlphaFoldDB" id="K2FHB1"/>